<dbReference type="PANTHER" id="PTHR24033:SF151">
    <property type="entry name" value="NOTCH 2"/>
    <property type="match status" value="1"/>
</dbReference>
<dbReference type="InterPro" id="IPR001507">
    <property type="entry name" value="ZP_dom"/>
</dbReference>
<dbReference type="SUPFAM" id="SSF57196">
    <property type="entry name" value="EGF/Laminin"/>
    <property type="match status" value="2"/>
</dbReference>
<evidence type="ECO:0000259" key="5">
    <source>
        <dbReference type="PROSITE" id="PS51034"/>
    </source>
</evidence>
<feature type="domain" description="EGF-like" evidence="4">
    <location>
        <begin position="155"/>
        <end position="196"/>
    </location>
</feature>
<keyword evidence="2" id="KW-0812">Transmembrane</keyword>
<protein>
    <submittedName>
        <fullName evidence="6">Uncharacterized protein</fullName>
    </submittedName>
</protein>
<keyword evidence="8" id="KW-1185">Reference proteome</keyword>
<comment type="caution">
    <text evidence="1">Lacks conserved residue(s) required for the propagation of feature annotation.</text>
</comment>
<feature type="domain" description="ZP" evidence="5">
    <location>
        <begin position="413"/>
        <end position="717"/>
    </location>
</feature>
<keyword evidence="2" id="KW-1133">Transmembrane helix</keyword>
<dbReference type="Proteomes" id="UP000663829">
    <property type="component" value="Unassembled WGS sequence"/>
</dbReference>
<name>A0A814WBW7_9BILA</name>
<dbReference type="CDD" id="cd00054">
    <property type="entry name" value="EGF_CA"/>
    <property type="match status" value="1"/>
</dbReference>
<feature type="domain" description="EGF-like" evidence="4">
    <location>
        <begin position="247"/>
        <end position="286"/>
    </location>
</feature>
<feature type="domain" description="EGF-like" evidence="4">
    <location>
        <begin position="287"/>
        <end position="324"/>
    </location>
</feature>
<feature type="transmembrane region" description="Helical" evidence="2">
    <location>
        <begin position="861"/>
        <end position="881"/>
    </location>
</feature>
<evidence type="ECO:0000313" key="8">
    <source>
        <dbReference type="Proteomes" id="UP000663829"/>
    </source>
</evidence>
<dbReference type="PROSITE" id="PS01186">
    <property type="entry name" value="EGF_2"/>
    <property type="match status" value="1"/>
</dbReference>
<comment type="caution">
    <text evidence="6">The sequence shown here is derived from an EMBL/GenBank/DDBJ whole genome shotgun (WGS) entry which is preliminary data.</text>
</comment>
<organism evidence="6 8">
    <name type="scientific">Didymodactylos carnosus</name>
    <dbReference type="NCBI Taxonomy" id="1234261"/>
    <lineage>
        <taxon>Eukaryota</taxon>
        <taxon>Metazoa</taxon>
        <taxon>Spiralia</taxon>
        <taxon>Gnathifera</taxon>
        <taxon>Rotifera</taxon>
        <taxon>Eurotatoria</taxon>
        <taxon>Bdelloidea</taxon>
        <taxon>Philodinida</taxon>
        <taxon>Philodinidae</taxon>
        <taxon>Didymodactylos</taxon>
    </lineage>
</organism>
<keyword evidence="3" id="KW-0732">Signal</keyword>
<dbReference type="InterPro" id="IPR051830">
    <property type="entry name" value="NOTCH_homolog"/>
</dbReference>
<proteinExistence type="predicted"/>
<keyword evidence="2" id="KW-0472">Membrane</keyword>
<evidence type="ECO:0000256" key="1">
    <source>
        <dbReference type="PROSITE-ProRule" id="PRU00076"/>
    </source>
</evidence>
<dbReference type="Gene3D" id="2.10.25.10">
    <property type="entry name" value="Laminin"/>
    <property type="match status" value="4"/>
</dbReference>
<keyword evidence="1" id="KW-1015">Disulfide bond</keyword>
<dbReference type="SMART" id="SM00181">
    <property type="entry name" value="EGF"/>
    <property type="match status" value="10"/>
</dbReference>
<dbReference type="PANTHER" id="PTHR24033">
    <property type="entry name" value="EGF-LIKE DOMAIN-CONTAINING PROTEIN"/>
    <property type="match status" value="1"/>
</dbReference>
<dbReference type="PROSITE" id="PS00022">
    <property type="entry name" value="EGF_1"/>
    <property type="match status" value="3"/>
</dbReference>
<dbReference type="OrthoDB" id="430340at2759"/>
<evidence type="ECO:0000313" key="6">
    <source>
        <dbReference type="EMBL" id="CAF1196533.1"/>
    </source>
</evidence>
<dbReference type="EMBL" id="CAJOBC010008413">
    <property type="protein sequence ID" value="CAF3960919.1"/>
    <property type="molecule type" value="Genomic_DNA"/>
</dbReference>
<feature type="disulfide bond" evidence="1">
    <location>
        <begin position="276"/>
        <end position="285"/>
    </location>
</feature>
<evidence type="ECO:0000313" key="7">
    <source>
        <dbReference type="EMBL" id="CAF3960919.1"/>
    </source>
</evidence>
<feature type="disulfide bond" evidence="1">
    <location>
        <begin position="186"/>
        <end position="195"/>
    </location>
</feature>
<gene>
    <name evidence="6" type="ORF">GPM918_LOCUS23491</name>
    <name evidence="7" type="ORF">SRO942_LOCUS23490</name>
</gene>
<feature type="chain" id="PRO_5036226340" evidence="3">
    <location>
        <begin position="21"/>
        <end position="941"/>
    </location>
</feature>
<dbReference type="InterPro" id="IPR000742">
    <property type="entry name" value="EGF"/>
</dbReference>
<evidence type="ECO:0000256" key="2">
    <source>
        <dbReference type="SAM" id="Phobius"/>
    </source>
</evidence>
<reference evidence="6" key="1">
    <citation type="submission" date="2021-02" db="EMBL/GenBank/DDBJ databases">
        <authorList>
            <person name="Nowell W R."/>
        </authorList>
    </citation>
    <scope>NUCLEOTIDE SEQUENCE</scope>
</reference>
<feature type="domain" description="EGF-like" evidence="4">
    <location>
        <begin position="73"/>
        <end position="110"/>
    </location>
</feature>
<dbReference type="AlphaFoldDB" id="A0A814WBW7"/>
<accession>A0A814WBW7</accession>
<sequence>MIFTNLLLLTIFGLVAFIDCAVPYTSFNVSTGCPLNVTHVCESCTEDSNRFGCWCSDDEYVTKDIFTPCRTTIVDPCLGVTCDNGGQCIREGLTQHRCNCTGRFGGLNCEKPLESCIPTTCKNSQCVETDSEQMPIYCQCYDGSKKLPSDNTSCPQNPCFTVDTSEPSCKNGGTCSIISNQFFCTCPEKWTDRECGTEITGDLCSSKPGICGQGVCKRKTSPPKFSCDCGNYPSTFAETIDNLIKCENSPCHGVPSICQNNGICSNKRDGTFLCTCSPQFTGNKCEKQAACYVNQCLNGGTCESFNETVYYCTCPPYFTGSRCQTKLTDPCLGKDCGFGSCKDVNGMAACECADNKINLDGTKCPDICREKAVCGGGYCKPDYTLPKKYKCLCQGGLYSNNPCPRFKECPINTCGEDGICVETDGLMVPNLKPVNYVCSCRDGYIALTESCNANQSQRKLGEFCIPGTCASINTNCKRVGGTFRCVCRDQFISVNKTHCLKVINVTSDSSCSNCINGNGVCLDENNDDRMDGCYCPADNALCNSKTTSIKSFIIPVTPGLRKKAHNTESAITIVSAGSSSLAKGELALALYDLNQQRLIENGGSVYLGDRLFIELKYKSDNNVEHQIIAENCSIASGVSDNDPKLEKINLLINRCPSKERFSLRFQRLDPHHIKSTIFKAVKFESTSIAYLRCSVAICFGRTEYCQERICQNTNTNNDFLALPRTQTKVRNFSAVNDVVQLSDSAIVDDNNNNDESEDINLFRRRRGRRNEDDLDEKKLAKLILNFPWTTTTTPIQEFSADIFSTDASLSKTDTNKHFEIRNVQMQFTTELTNPANIVTRKNSYESLYGPQSAQGAERSTVIAAISIIFIIGISVSLFVIYRTCYLEYNNRIYGTNDSIYGVGSTSQVCRRYDMGRRTEQQFDESFFVSNVEPLGAYRRHY</sequence>
<dbReference type="PROSITE" id="PS50026">
    <property type="entry name" value="EGF_3"/>
    <property type="match status" value="4"/>
</dbReference>
<dbReference type="Gene3D" id="2.90.20.10">
    <property type="entry name" value="Plasmodium vivax P25 domain"/>
    <property type="match status" value="1"/>
</dbReference>
<feature type="signal peptide" evidence="3">
    <location>
        <begin position="1"/>
        <end position="20"/>
    </location>
</feature>
<evidence type="ECO:0000256" key="3">
    <source>
        <dbReference type="SAM" id="SignalP"/>
    </source>
</evidence>
<evidence type="ECO:0000259" key="4">
    <source>
        <dbReference type="PROSITE" id="PS50026"/>
    </source>
</evidence>
<dbReference type="PROSITE" id="PS51034">
    <property type="entry name" value="ZP_2"/>
    <property type="match status" value="1"/>
</dbReference>
<keyword evidence="1" id="KW-0245">EGF-like domain</keyword>
<feature type="disulfide bond" evidence="1">
    <location>
        <begin position="100"/>
        <end position="109"/>
    </location>
</feature>
<dbReference type="Proteomes" id="UP000681722">
    <property type="component" value="Unassembled WGS sequence"/>
</dbReference>
<dbReference type="EMBL" id="CAJNOQ010008412">
    <property type="protein sequence ID" value="CAF1196533.1"/>
    <property type="molecule type" value="Genomic_DNA"/>
</dbReference>
<feature type="disulfide bond" evidence="1">
    <location>
        <begin position="314"/>
        <end position="323"/>
    </location>
</feature>